<dbReference type="GO" id="GO:0005739">
    <property type="term" value="C:mitochondrion"/>
    <property type="evidence" value="ECO:0007669"/>
    <property type="project" value="TreeGrafter"/>
</dbReference>
<dbReference type="PANTHER" id="PTHR46659:SF1">
    <property type="entry name" value="SERINE_THREONINE_TYROSINE-INTERACTING-LIKE PROTEIN 1"/>
    <property type="match status" value="1"/>
</dbReference>
<keyword evidence="3" id="KW-1185">Reference proteome</keyword>
<name>A0A3Q3X7I4_MOLML</name>
<dbReference type="Ensembl" id="ENSMMOT00000021750.1">
    <property type="protein sequence ID" value="ENSMMOP00000021394.1"/>
    <property type="gene ID" value="ENSMMOG00000016261.1"/>
</dbReference>
<dbReference type="Pfam" id="PF00782">
    <property type="entry name" value="DSPc"/>
    <property type="match status" value="1"/>
</dbReference>
<protein>
    <recommendedName>
        <fullName evidence="1">Tyrosine-protein phosphatase domain-containing protein</fullName>
    </recommendedName>
</protein>
<reference evidence="2" key="2">
    <citation type="submission" date="2025-09" db="UniProtKB">
        <authorList>
            <consortium name="Ensembl"/>
        </authorList>
    </citation>
    <scope>IDENTIFICATION</scope>
</reference>
<dbReference type="GO" id="GO:2001244">
    <property type="term" value="P:positive regulation of intrinsic apoptotic signaling pathway"/>
    <property type="evidence" value="ECO:0007669"/>
    <property type="project" value="TreeGrafter"/>
</dbReference>
<organism evidence="2 3">
    <name type="scientific">Mola mola</name>
    <name type="common">Ocean sunfish</name>
    <name type="synonym">Tetraodon mola</name>
    <dbReference type="NCBI Taxonomy" id="94237"/>
    <lineage>
        <taxon>Eukaryota</taxon>
        <taxon>Metazoa</taxon>
        <taxon>Chordata</taxon>
        <taxon>Craniata</taxon>
        <taxon>Vertebrata</taxon>
        <taxon>Euteleostomi</taxon>
        <taxon>Actinopterygii</taxon>
        <taxon>Neopterygii</taxon>
        <taxon>Teleostei</taxon>
        <taxon>Neoteleostei</taxon>
        <taxon>Acanthomorphata</taxon>
        <taxon>Eupercaria</taxon>
        <taxon>Tetraodontiformes</taxon>
        <taxon>Molidae</taxon>
        <taxon>Mola</taxon>
    </lineage>
</organism>
<dbReference type="GO" id="GO:0004864">
    <property type="term" value="F:protein phosphatase inhibitor activity"/>
    <property type="evidence" value="ECO:0007669"/>
    <property type="project" value="TreeGrafter"/>
</dbReference>
<accession>A0A3Q3X7I4</accession>
<proteinExistence type="predicted"/>
<dbReference type="AlphaFoldDB" id="A0A3Q3X7I4"/>
<dbReference type="PANTHER" id="PTHR46659">
    <property type="entry name" value="SERINE/THREONINE/TYROSINE-INTERACTING-LIKE PROTEIN 1"/>
    <property type="match status" value="1"/>
</dbReference>
<dbReference type="InterPro" id="IPR000340">
    <property type="entry name" value="Dual-sp_phosphatase_cat-dom"/>
</dbReference>
<sequence>VAFLRSTKNLKVFFNPCCIKCGGISPVGPVVPAVLGRAAECAQAFARASLAPVHIVRGGFERFSALYPFLRTQKIIYTVTELENLLTYPVEVIAGLLYMGDQKQLMDAGVLGDLKISAVVSILQSDTQSMRGSQAVLNVPAADSVDSDLFSCFEKICSFIESHILRGSRVLVVSREGRSRCSAVTMAFLMYHLAYSLEASHTGVVRTHQLHKDMQCTGP</sequence>
<dbReference type="STRING" id="94237.ENSMMOP00000021394"/>
<evidence type="ECO:0000313" key="3">
    <source>
        <dbReference type="Proteomes" id="UP000261620"/>
    </source>
</evidence>
<dbReference type="InterPro" id="IPR029021">
    <property type="entry name" value="Prot-tyrosine_phosphatase-like"/>
</dbReference>
<dbReference type="GO" id="GO:0001691">
    <property type="term" value="F:pseudophosphatase activity"/>
    <property type="evidence" value="ECO:0007669"/>
    <property type="project" value="TreeGrafter"/>
</dbReference>
<evidence type="ECO:0000259" key="1">
    <source>
        <dbReference type="SMART" id="SM00195"/>
    </source>
</evidence>
<feature type="domain" description="Tyrosine-protein phosphatase" evidence="1">
    <location>
        <begin position="88"/>
        <end position="216"/>
    </location>
</feature>
<dbReference type="Proteomes" id="UP000261620">
    <property type="component" value="Unplaced"/>
</dbReference>
<dbReference type="GO" id="GO:0062030">
    <property type="term" value="P:negative regulation of stress granule assembly"/>
    <property type="evidence" value="ECO:0007669"/>
    <property type="project" value="TreeGrafter"/>
</dbReference>
<dbReference type="Gene3D" id="3.90.190.10">
    <property type="entry name" value="Protein tyrosine phosphatase superfamily"/>
    <property type="match status" value="1"/>
</dbReference>
<dbReference type="SMART" id="SM00195">
    <property type="entry name" value="DSPc"/>
    <property type="match status" value="1"/>
</dbReference>
<evidence type="ECO:0000313" key="2">
    <source>
        <dbReference type="Ensembl" id="ENSMMOP00000021394.1"/>
    </source>
</evidence>
<dbReference type="InterPro" id="IPR053272">
    <property type="entry name" value="STY_interacting-like"/>
</dbReference>
<dbReference type="SUPFAM" id="SSF52799">
    <property type="entry name" value="(Phosphotyrosine protein) phosphatases II"/>
    <property type="match status" value="1"/>
</dbReference>
<reference evidence="2" key="1">
    <citation type="submission" date="2025-08" db="UniProtKB">
        <authorList>
            <consortium name="Ensembl"/>
        </authorList>
    </citation>
    <scope>IDENTIFICATION</scope>
</reference>
<dbReference type="GO" id="GO:0019903">
    <property type="term" value="F:protein phosphatase binding"/>
    <property type="evidence" value="ECO:0007669"/>
    <property type="project" value="TreeGrafter"/>
</dbReference>
<dbReference type="InterPro" id="IPR020422">
    <property type="entry name" value="TYR_PHOSPHATASE_DUAL_dom"/>
</dbReference>